<sequence length="1110" mass="126621">MAVRPIDLNFVFDLRQQLDLPGCDEIVLSELGRYVKTSTIENVLYTSLADALLVLHYHRSDQSEFWERVQPLLGDWNIDELAQNVVDADKWLNSGYWPWGGKGDVPITIDGIRKGVEAYGIWLRERGEGATEEEEEEEEEGEEEEEWEEYDPDLWEKGPAEEVEQGQPGDGLGVGPVPDTIDLTEENLQEDLLKQHAAEEAVVDERSGGAEVEQIEEEGGDEAGEDEEEEDEEEEDEEMQDFDSAHSSDESPPAGAKARAALARLGVRGFTPRPKKGNRVMNGFPANLRDLPKFRRRLRARGGYPAPFGADKVEVKAPFKLSRPAANVYSMSKHYLYSERYAQALASDRAADRRAESRSPSNLHVISDEAYRSNLDRRTGLVGRDLPRTLPDGTQLGEDAVSYAREHGATRAGFQQALRHFDNREHAVFRSPYRQIPLPVTARELQEATRQALGLFIRPGPISPEQLPAGQRQHPQIYSLEMNRRALSRDEWMERARQKSEYDHRKNKDWVPIPKLPGAYFRPPIEPHLLKAKNLWKATSTAIAEFKRASKIAPRPLLGLMTSFLERVWREDDKWDLRKSLRPYYDYKMFGDEIDIKLITPTELDWFTWLVTKSCNAELLIDLPRQEKTLFLVFAERLQRLMDDISEEALFPDLETKVSVSELLEVMHRGADHPTNSKAKFSEFDAACWIKRLSKYGRCRWQADNEELGFVLRPKLDIHPEHQIRWGVELPGFTRRPTKDGHLHPDDAVGAPRRDLDVDSWEETVWSNRPWTPPGKGPSAIEGWFCILALRVGYTKHFLETQSKELWESSPRIDPGRIEKSRQVLLENYKALTRSAPDGAPPRARTLLRAISGASTRGMSEREALLEVRDLIQDESHLNLPALYPAFESTYRDEQTGKMKRVLKRETIWDWGQPEVRGTAPRFFSLDRWPLEVQAPEQARRVREGEYVHDPAQTWDPCVEDPTPTRWLVEKAVPFGEKRIETYRGPVDFVEGDTPRQKKAYVDGVTTRAAQGMFLLHFSVDLCPGMRTRQGGDKSDEELTFYLVTALGLLERGQEASPGFIERLARFLPFGTGSPGKGKEVGGGGQGGKRKRDGDELDRWTPKRRRPLSA</sequence>
<comment type="caution">
    <text evidence="2">The sequence shown here is derived from an EMBL/GenBank/DDBJ whole genome shotgun (WGS) entry which is preliminary data.</text>
</comment>
<organism evidence="2 3">
    <name type="scientific">Thyridium curvatum</name>
    <dbReference type="NCBI Taxonomy" id="1093900"/>
    <lineage>
        <taxon>Eukaryota</taxon>
        <taxon>Fungi</taxon>
        <taxon>Dikarya</taxon>
        <taxon>Ascomycota</taxon>
        <taxon>Pezizomycotina</taxon>
        <taxon>Sordariomycetes</taxon>
        <taxon>Sordariomycetidae</taxon>
        <taxon>Thyridiales</taxon>
        <taxon>Thyridiaceae</taxon>
        <taxon>Thyridium</taxon>
    </lineage>
</organism>
<dbReference type="RefSeq" id="XP_030991039.1">
    <property type="nucleotide sequence ID" value="XM_031144494.1"/>
</dbReference>
<accession>A0A507AWX4</accession>
<feature type="compositionally biased region" description="Basic and acidic residues" evidence="1">
    <location>
        <begin position="1092"/>
        <end position="1101"/>
    </location>
</feature>
<keyword evidence="3" id="KW-1185">Reference proteome</keyword>
<feature type="compositionally biased region" description="Basic and acidic residues" evidence="1">
    <location>
        <begin position="198"/>
        <end position="208"/>
    </location>
</feature>
<evidence type="ECO:0000313" key="3">
    <source>
        <dbReference type="Proteomes" id="UP000319257"/>
    </source>
</evidence>
<dbReference type="InParanoid" id="A0A507AWX4"/>
<feature type="region of interest" description="Disordered" evidence="1">
    <location>
        <begin position="125"/>
        <end position="180"/>
    </location>
</feature>
<dbReference type="Proteomes" id="UP000319257">
    <property type="component" value="Unassembled WGS sequence"/>
</dbReference>
<dbReference type="AlphaFoldDB" id="A0A507AWX4"/>
<name>A0A507AWX4_9PEZI</name>
<feature type="compositionally biased region" description="Gly residues" evidence="1">
    <location>
        <begin position="1073"/>
        <end position="1087"/>
    </location>
</feature>
<dbReference type="GeneID" id="41976967"/>
<dbReference type="STRING" id="1093900.A0A507AWX4"/>
<protein>
    <submittedName>
        <fullName evidence="2">Uncharacterized protein</fullName>
    </submittedName>
</protein>
<gene>
    <name evidence="2" type="ORF">E0L32_009520</name>
</gene>
<feature type="region of interest" description="Disordered" evidence="1">
    <location>
        <begin position="1071"/>
        <end position="1110"/>
    </location>
</feature>
<evidence type="ECO:0000313" key="2">
    <source>
        <dbReference type="EMBL" id="TPX09328.1"/>
    </source>
</evidence>
<proteinExistence type="predicted"/>
<evidence type="ECO:0000256" key="1">
    <source>
        <dbReference type="SAM" id="MobiDB-lite"/>
    </source>
</evidence>
<feature type="compositionally biased region" description="Acidic residues" evidence="1">
    <location>
        <begin position="213"/>
        <end position="241"/>
    </location>
</feature>
<feature type="region of interest" description="Disordered" evidence="1">
    <location>
        <begin position="198"/>
        <end position="257"/>
    </location>
</feature>
<dbReference type="EMBL" id="SKBQ01000069">
    <property type="protein sequence ID" value="TPX09328.1"/>
    <property type="molecule type" value="Genomic_DNA"/>
</dbReference>
<reference evidence="2 3" key="1">
    <citation type="submission" date="2019-06" db="EMBL/GenBank/DDBJ databases">
        <title>Draft genome sequence of the filamentous fungus Phialemoniopsis curvata isolated from diesel fuel.</title>
        <authorList>
            <person name="Varaljay V.A."/>
            <person name="Lyon W.J."/>
            <person name="Crouch A.L."/>
            <person name="Drake C.E."/>
            <person name="Hollomon J.M."/>
            <person name="Nadeau L.J."/>
            <person name="Nunn H.S."/>
            <person name="Stevenson B.S."/>
            <person name="Bojanowski C.L."/>
            <person name="Crookes-Goodson W.J."/>
        </authorList>
    </citation>
    <scope>NUCLEOTIDE SEQUENCE [LARGE SCALE GENOMIC DNA]</scope>
    <source>
        <strain evidence="2 3">D216</strain>
    </source>
</reference>
<feature type="compositionally biased region" description="Acidic residues" evidence="1">
    <location>
        <begin position="130"/>
        <end position="153"/>
    </location>
</feature>
<dbReference type="OrthoDB" id="5422628at2759"/>